<keyword evidence="6" id="KW-1185">Reference proteome</keyword>
<comment type="caution">
    <text evidence="5">The sequence shown here is derived from an EMBL/GenBank/DDBJ whole genome shotgun (WGS) entry which is preliminary data.</text>
</comment>
<evidence type="ECO:0000313" key="5">
    <source>
        <dbReference type="EMBL" id="ROV88809.1"/>
    </source>
</evidence>
<dbReference type="EMBL" id="LJZO01000063">
    <property type="protein sequence ID" value="ROV88809.1"/>
    <property type="molecule type" value="Genomic_DNA"/>
</dbReference>
<dbReference type="InterPro" id="IPR008811">
    <property type="entry name" value="Glycosyl_hydrolases_36"/>
</dbReference>
<protein>
    <submittedName>
        <fullName evidence="5">Uncharacterized protein</fullName>
    </submittedName>
</protein>
<dbReference type="OrthoDB" id="4664297at2759"/>
<evidence type="ECO:0000256" key="4">
    <source>
        <dbReference type="ARBA" id="ARBA00049426"/>
    </source>
</evidence>
<gene>
    <name evidence="5" type="ORF">VSDG_09003</name>
</gene>
<evidence type="ECO:0000256" key="1">
    <source>
        <dbReference type="ARBA" id="ARBA00001255"/>
    </source>
</evidence>
<sequence>MSAPEEEDYDELIYHVPKQKKPPVDLEKMGASVSIWPSLAQITQVRKPKVSFIAILEVPVDQANKPWEVAVWHSTGEDDDWSETVLSLTQKSPSTLQKTSDSISRFAFDGELSIQSLLNFTVKFRSGPDQPWRWIRDEQGMGDGTVILSSDLTISALEDDFGSILKGYDPKITVKSLQSQCPGTRLWSLESRVQGAKGEESAFADVNLGLPWGGFLSWFALIRIWAPWLAPRHGKSKFELDKDAILSAFVNARGQHLVLLAVSGVNVMSLFRSDESGNVKVHVRNDGEHEEPATVLAAVGHDFESANAAVVYHARAMVHSSKKSTGEFDEEMKALQEGVKPEWMENWYDGLGYCTWNALGQRLTDEKVLNAVDELSKHNIKITSLIIDDNWQNIDYRGEGQFQYGWNDFEAEPKTFPNGLKDVVTKIRSKHPNIQHVAVWHALLGYWAGLSPDGNLAKKYKTELVEREDQNRRWLPLGGKMTVVGKEDVQKFYDDFYRFLSDCGIDGVKTDAQFMTDTWVSAKPRRELITEYLDAWTISSLRHFSIKSISCMSQTPQILFYSQLPRNRPTILCRNSDDFFPEIPSSHPWHIWANAHNSLFTQHLNILPDWDMFQTVHDYSGLHAAARCVSGGPIYITDVPGEHNVDLINQMTGITPRGKTVIFRPSVLGRSVDQYVGYHDESLLKVGCYHGRAVTGTPIMGVFNISARPLTDIIPLDKFSGVLPSIHYVVRAHTSGLTTSAVNMSSVASKLTVSLDVRGYEIFTAYPLSPFDSETMGRVYVANLGLIRKMTGAAAIVSNKYNLLENGRVLVDTSLKALGVLGIYISKLPEMNLADDFIATIQGQVIPPHVVSVSETSDTVLEIDVEKAWDEMSLKPGWSNEVEIKLHFTIDK</sequence>
<dbReference type="Pfam" id="PF05691">
    <property type="entry name" value="Raffinose_syn"/>
    <property type="match status" value="2"/>
</dbReference>
<evidence type="ECO:0000256" key="2">
    <source>
        <dbReference type="ARBA" id="ARBA00007240"/>
    </source>
</evidence>
<organism evidence="5 6">
    <name type="scientific">Cytospora chrysosperma</name>
    <name type="common">Cytospora canker fungus</name>
    <name type="synonym">Sphaeria chrysosperma</name>
    <dbReference type="NCBI Taxonomy" id="252740"/>
    <lineage>
        <taxon>Eukaryota</taxon>
        <taxon>Fungi</taxon>
        <taxon>Dikarya</taxon>
        <taxon>Ascomycota</taxon>
        <taxon>Pezizomycotina</taxon>
        <taxon>Sordariomycetes</taxon>
        <taxon>Sordariomycetidae</taxon>
        <taxon>Diaporthales</taxon>
        <taxon>Cytosporaceae</taxon>
        <taxon>Cytospora</taxon>
    </lineage>
</organism>
<evidence type="ECO:0000313" key="6">
    <source>
        <dbReference type="Proteomes" id="UP000284375"/>
    </source>
</evidence>
<evidence type="ECO:0000256" key="3">
    <source>
        <dbReference type="ARBA" id="ARBA00023277"/>
    </source>
</evidence>
<comment type="catalytic activity">
    <reaction evidence="4">
        <text>alpha-D-galactosyl-(1-&gt;3)-1D-myo-inositol + sucrose = raffinose + myo-inositol</text>
        <dbReference type="Rhea" id="RHEA:20161"/>
        <dbReference type="ChEBI" id="CHEBI:16634"/>
        <dbReference type="ChEBI" id="CHEBI:17268"/>
        <dbReference type="ChEBI" id="CHEBI:17505"/>
        <dbReference type="ChEBI" id="CHEBI:17992"/>
        <dbReference type="EC" id="2.4.1.82"/>
    </reaction>
</comment>
<dbReference type="Gene3D" id="3.20.20.70">
    <property type="entry name" value="Aldolase class I"/>
    <property type="match status" value="1"/>
</dbReference>
<dbReference type="InterPro" id="IPR017853">
    <property type="entry name" value="GH"/>
</dbReference>
<dbReference type="GO" id="GO:0047274">
    <property type="term" value="F:galactinol-sucrose galactosyltransferase activity"/>
    <property type="evidence" value="ECO:0007669"/>
    <property type="project" value="UniProtKB-EC"/>
</dbReference>
<keyword evidence="3" id="KW-0119">Carbohydrate metabolism</keyword>
<dbReference type="PANTHER" id="PTHR31268:SF32">
    <property type="entry name" value="GALACTINOL--SUCROSE GALACTOSYLTRANSFERASE 2-RELATED"/>
    <property type="match status" value="1"/>
</dbReference>
<dbReference type="InterPro" id="IPR013785">
    <property type="entry name" value="Aldolase_TIM"/>
</dbReference>
<dbReference type="GO" id="GO:0004557">
    <property type="term" value="F:alpha-galactosidase activity"/>
    <property type="evidence" value="ECO:0007669"/>
    <property type="project" value="UniProtKB-EC"/>
</dbReference>
<dbReference type="PANTHER" id="PTHR31268">
    <property type="match status" value="1"/>
</dbReference>
<comment type="catalytic activity">
    <reaction evidence="1">
        <text>Hydrolysis of terminal, non-reducing alpha-D-galactose residues in alpha-D-galactosides, including galactose oligosaccharides, galactomannans and galactolipids.</text>
        <dbReference type="EC" id="3.2.1.22"/>
    </reaction>
</comment>
<name>A0A423VCW9_CYTCH</name>
<proteinExistence type="inferred from homology"/>
<dbReference type="Proteomes" id="UP000284375">
    <property type="component" value="Unassembled WGS sequence"/>
</dbReference>
<dbReference type="AlphaFoldDB" id="A0A423VCW9"/>
<dbReference type="SUPFAM" id="SSF51445">
    <property type="entry name" value="(Trans)glycosidases"/>
    <property type="match status" value="1"/>
</dbReference>
<dbReference type="FunFam" id="3.20.20.70:FF:000222">
    <property type="entry name" value="Raffinose synthase Sip1 protein"/>
    <property type="match status" value="1"/>
</dbReference>
<reference evidence="5 6" key="1">
    <citation type="submission" date="2015-09" db="EMBL/GenBank/DDBJ databases">
        <title>Host preference determinants of Valsa canker pathogens revealed by comparative genomics.</title>
        <authorList>
            <person name="Yin Z."/>
            <person name="Huang L."/>
        </authorList>
    </citation>
    <scope>NUCLEOTIDE SEQUENCE [LARGE SCALE GENOMIC DNA]</scope>
    <source>
        <strain evidence="5 6">YSFL</strain>
    </source>
</reference>
<dbReference type="STRING" id="252740.A0A423VCW9"/>
<accession>A0A423VCW9</accession>
<comment type="similarity">
    <text evidence="2">Belongs to the glycosyl hydrolases 36 family.</text>
</comment>